<sequence length="281" mass="30700">MAKTPSESQRLALESVLDRWADWDVQPPLTHRPQITEILGVGTANLVVGASGSGEFAIRMPDSTDTPTGIDVSTSFIAHRHAAGLGIAPPVVYTCEDTGIWVMARCQPPPFPINEEQLGGLLKSVRALPPLNHQLDLAAHLDNYQTASGGPEIRALLTAWRPPLDRALERLNQYPQVPCHNDLTPGNVLMAAGGGWVAIDWDYAAMGSPWFDLAAALAERPNLKSEPLIRAAGLDATDRLSLSDALAIYTALSFLWYSSLGQRPPEPYTQDRVQHYLRRVR</sequence>
<dbReference type="EMBL" id="DS999411">
    <property type="protein sequence ID" value="EED34694.1"/>
    <property type="molecule type" value="Genomic_DNA"/>
</dbReference>
<dbReference type="SUPFAM" id="SSF56112">
    <property type="entry name" value="Protein kinase-like (PK-like)"/>
    <property type="match status" value="1"/>
</dbReference>
<dbReference type="OrthoDB" id="179763at2"/>
<name>B8KQN5_9GAMM</name>
<dbReference type="RefSeq" id="WP_009019442.1">
    <property type="nucleotide sequence ID" value="NZ_DS999411.1"/>
</dbReference>
<protein>
    <submittedName>
        <fullName evidence="2">Putative phosphotransferase enzyme family protein</fullName>
    </submittedName>
</protein>
<evidence type="ECO:0000313" key="2">
    <source>
        <dbReference type="EMBL" id="EED34694.1"/>
    </source>
</evidence>
<proteinExistence type="predicted"/>
<dbReference type="InterPro" id="IPR011009">
    <property type="entry name" value="Kinase-like_dom_sf"/>
</dbReference>
<accession>B8KQN5</accession>
<evidence type="ECO:0000313" key="3">
    <source>
        <dbReference type="Proteomes" id="UP000004699"/>
    </source>
</evidence>
<gene>
    <name evidence="2" type="ORF">NOR51B_632</name>
</gene>
<feature type="domain" description="Aminoglycoside phosphotransferase" evidence="1">
    <location>
        <begin position="132"/>
        <end position="220"/>
    </location>
</feature>
<dbReference type="GO" id="GO:0016740">
    <property type="term" value="F:transferase activity"/>
    <property type="evidence" value="ECO:0007669"/>
    <property type="project" value="UniProtKB-KW"/>
</dbReference>
<reference evidence="3" key="1">
    <citation type="journal article" date="2013" name="BMC Microbiol.">
        <title>Taxonomy and evolution of bacteriochlorophyll a-containing members of the OM60/NOR5 clade of marine gammaproteobacteria: description of Luminiphilus syltensis gen. nov., sp. nov., reclassification of Haliea rubra as Pseudohaliea rubra gen. nov., comb. nov., and emendation of Chromatocurvus halotolerans.</title>
        <authorList>
            <person name="Spring S."/>
            <person name="Riedel T."/>
            <person name="Sproer C."/>
            <person name="Yan S."/>
            <person name="Harder J."/>
            <person name="Fuchs B.M."/>
        </authorList>
    </citation>
    <scope>NUCLEOTIDE SEQUENCE [LARGE SCALE GENOMIC DNA]</scope>
    <source>
        <strain evidence="3">NOR51-B</strain>
    </source>
</reference>
<dbReference type="STRING" id="565045.NOR51B_632"/>
<keyword evidence="3" id="KW-1185">Reference proteome</keyword>
<keyword evidence="2" id="KW-0808">Transferase</keyword>
<evidence type="ECO:0000259" key="1">
    <source>
        <dbReference type="Pfam" id="PF01636"/>
    </source>
</evidence>
<dbReference type="InterPro" id="IPR002575">
    <property type="entry name" value="Aminoglycoside_PTrfase"/>
</dbReference>
<dbReference type="eggNOG" id="COG0510">
    <property type="taxonomic scope" value="Bacteria"/>
</dbReference>
<organism evidence="2 3">
    <name type="scientific">Luminiphilus syltensis NOR5-1B</name>
    <dbReference type="NCBI Taxonomy" id="565045"/>
    <lineage>
        <taxon>Bacteria</taxon>
        <taxon>Pseudomonadati</taxon>
        <taxon>Pseudomonadota</taxon>
        <taxon>Gammaproteobacteria</taxon>
        <taxon>Cellvibrionales</taxon>
        <taxon>Halieaceae</taxon>
        <taxon>Luminiphilus</taxon>
    </lineage>
</organism>
<dbReference type="Proteomes" id="UP000004699">
    <property type="component" value="Unassembled WGS sequence"/>
</dbReference>
<dbReference type="HOGENOM" id="CLU_055115_3_0_6"/>
<dbReference type="Pfam" id="PF01636">
    <property type="entry name" value="APH"/>
    <property type="match status" value="1"/>
</dbReference>
<dbReference type="Gene3D" id="3.90.1200.10">
    <property type="match status" value="1"/>
</dbReference>
<dbReference type="AlphaFoldDB" id="B8KQN5"/>